<dbReference type="GO" id="GO:0016740">
    <property type="term" value="F:transferase activity"/>
    <property type="evidence" value="ECO:0007669"/>
    <property type="project" value="UniProtKB-KW"/>
</dbReference>
<proteinExistence type="predicted"/>
<dbReference type="Gene3D" id="3.90.550.10">
    <property type="entry name" value="Spore Coat Polysaccharide Biosynthesis Protein SpsA, Chain A"/>
    <property type="match status" value="1"/>
</dbReference>
<evidence type="ECO:0000313" key="2">
    <source>
        <dbReference type="EMBL" id="KAA2238320.1"/>
    </source>
</evidence>
<evidence type="ECO:0000259" key="1">
    <source>
        <dbReference type="Pfam" id="PF00535"/>
    </source>
</evidence>
<reference evidence="2 3" key="2">
    <citation type="submission" date="2019-09" db="EMBL/GenBank/DDBJ databases">
        <authorList>
            <person name="Jin C."/>
        </authorList>
    </citation>
    <scope>NUCLEOTIDE SEQUENCE [LARGE SCALE GENOMIC DNA]</scope>
    <source>
        <strain evidence="2 3">BN140002</strain>
    </source>
</reference>
<evidence type="ECO:0000313" key="3">
    <source>
        <dbReference type="Proteomes" id="UP000323142"/>
    </source>
</evidence>
<dbReference type="AlphaFoldDB" id="A0A5B2VII3"/>
<dbReference type="PANTHER" id="PTHR43646">
    <property type="entry name" value="GLYCOSYLTRANSFERASE"/>
    <property type="match status" value="1"/>
</dbReference>
<dbReference type="PANTHER" id="PTHR43646:SF3">
    <property type="entry name" value="SLR1566 PROTEIN"/>
    <property type="match status" value="1"/>
</dbReference>
<reference evidence="2 3" key="1">
    <citation type="submission" date="2019-09" db="EMBL/GenBank/DDBJ databases">
        <title>Salinarimonas rosea gen. nov., sp. nov., a new member of the a-2 subgroup of the Proteobacteria.</title>
        <authorList>
            <person name="Liu J."/>
        </authorList>
    </citation>
    <scope>NUCLEOTIDE SEQUENCE [LARGE SCALE GENOMIC DNA]</scope>
    <source>
        <strain evidence="2 3">BN140002</strain>
    </source>
</reference>
<organism evidence="2 3">
    <name type="scientific">Salinarimonas soli</name>
    <dbReference type="NCBI Taxonomy" id="1638099"/>
    <lineage>
        <taxon>Bacteria</taxon>
        <taxon>Pseudomonadati</taxon>
        <taxon>Pseudomonadota</taxon>
        <taxon>Alphaproteobacteria</taxon>
        <taxon>Hyphomicrobiales</taxon>
        <taxon>Salinarimonadaceae</taxon>
        <taxon>Salinarimonas</taxon>
    </lineage>
</organism>
<dbReference type="RefSeq" id="WP_149816090.1">
    <property type="nucleotide sequence ID" value="NZ_VUOA01000013.1"/>
</dbReference>
<dbReference type="InterPro" id="IPR001173">
    <property type="entry name" value="Glyco_trans_2-like"/>
</dbReference>
<dbReference type="CDD" id="cd00761">
    <property type="entry name" value="Glyco_tranf_GTA_type"/>
    <property type="match status" value="1"/>
</dbReference>
<dbReference type="Proteomes" id="UP000323142">
    <property type="component" value="Unassembled WGS sequence"/>
</dbReference>
<dbReference type="Pfam" id="PF00535">
    <property type="entry name" value="Glycos_transf_2"/>
    <property type="match status" value="1"/>
</dbReference>
<keyword evidence="3" id="KW-1185">Reference proteome</keyword>
<dbReference type="InterPro" id="IPR029044">
    <property type="entry name" value="Nucleotide-diphossugar_trans"/>
</dbReference>
<dbReference type="SUPFAM" id="SSF53448">
    <property type="entry name" value="Nucleotide-diphospho-sugar transferases"/>
    <property type="match status" value="1"/>
</dbReference>
<dbReference type="EMBL" id="VUOA01000013">
    <property type="protein sequence ID" value="KAA2238320.1"/>
    <property type="molecule type" value="Genomic_DNA"/>
</dbReference>
<sequence length="370" mass="38809">MIAWLALAALVLAALPACLGAVNLIAMRSPAIRRLPDGTLVSILIPARNEEGNIGAAVEAALRSTGVAVEVVVMDDGSTDSTPAIVAELAARDPRVRLEGAPPLPEGWTGKVHACFRLAQAARGTHLLFVDADVRLEPGAAAALVSHAVAAGTPLVSAVPRQIMRSPGELLTVPSINLLMLGYLPVPLMRTRPDPSLGAACGQMLLAEREAYAAVGGHEAIRTRIHDGLQLARVFRESGRRTDVVAGARLATCRMYRGFGEAWAGFAKNAHEAMATPRALPVWTVLLFGGHVLPLPLVIASGGTSVPAWAALALSLGLRAAVTLATRENPWSIPLHPATVLTGLAIQWTALARNRRGRPAGWKGRLYPAG</sequence>
<feature type="domain" description="Glycosyltransferase 2-like" evidence="1">
    <location>
        <begin position="42"/>
        <end position="165"/>
    </location>
</feature>
<protein>
    <submittedName>
        <fullName evidence="2">Glycosyltransferase</fullName>
    </submittedName>
</protein>
<accession>A0A5B2VII3</accession>
<name>A0A5B2VII3_9HYPH</name>
<gene>
    <name evidence="2" type="ORF">F0L46_05700</name>
</gene>
<dbReference type="OrthoDB" id="9806525at2"/>
<keyword evidence="2" id="KW-0808">Transferase</keyword>
<comment type="caution">
    <text evidence="2">The sequence shown here is derived from an EMBL/GenBank/DDBJ whole genome shotgun (WGS) entry which is preliminary data.</text>
</comment>